<feature type="signal peptide" evidence="1">
    <location>
        <begin position="1"/>
        <end position="19"/>
    </location>
</feature>
<gene>
    <name evidence="2" type="ORF">GJU42_12025</name>
    <name evidence="3" type="ORF">SAMN06265349_103235</name>
</gene>
<evidence type="ECO:0008006" key="6">
    <source>
        <dbReference type="Google" id="ProtNLM"/>
    </source>
</evidence>
<protein>
    <recommendedName>
        <fullName evidence="6">Lipocalin-like domain-containing protein</fullName>
    </recommendedName>
</protein>
<dbReference type="AlphaFoldDB" id="A0A521DGC4"/>
<evidence type="ECO:0000313" key="3">
    <source>
        <dbReference type="EMBL" id="SMO70676.1"/>
    </source>
</evidence>
<name>A0A521DGC4_9FLAO</name>
<dbReference type="Proteomes" id="UP000317289">
    <property type="component" value="Unassembled WGS sequence"/>
</dbReference>
<evidence type="ECO:0000313" key="5">
    <source>
        <dbReference type="Proteomes" id="UP000468990"/>
    </source>
</evidence>
<proteinExistence type="predicted"/>
<evidence type="ECO:0000313" key="4">
    <source>
        <dbReference type="Proteomes" id="UP000317289"/>
    </source>
</evidence>
<dbReference type="OrthoDB" id="1118927at2"/>
<dbReference type="EMBL" id="FXTA01000003">
    <property type="protein sequence ID" value="SMO70676.1"/>
    <property type="molecule type" value="Genomic_DNA"/>
</dbReference>
<evidence type="ECO:0000313" key="2">
    <source>
        <dbReference type="EMBL" id="MRX68693.1"/>
    </source>
</evidence>
<sequence length="135" mass="15258">MKKYLLLFVLIILSSCSNDDKNSNSAASLQGRWLWVSSTGGFQGVTPAALKQKSELEFSDNYVSTYTDGQLMKKLKFHIATKKSIFGGNKKMIVIDKEDLTQVYYADRSFIINGNDLTLSEECNDCFISKYEKVK</sequence>
<evidence type="ECO:0000256" key="1">
    <source>
        <dbReference type="SAM" id="SignalP"/>
    </source>
</evidence>
<feature type="chain" id="PRO_5043205769" description="Lipocalin-like domain-containing protein" evidence="1">
    <location>
        <begin position="20"/>
        <end position="135"/>
    </location>
</feature>
<keyword evidence="5" id="KW-1185">Reference proteome</keyword>
<reference evidence="2 5" key="2">
    <citation type="submission" date="2019-11" db="EMBL/GenBank/DDBJ databases">
        <title>Flavobacterium resistens genome.</title>
        <authorList>
            <person name="Wilson V.M."/>
            <person name="Newman J.D."/>
        </authorList>
    </citation>
    <scope>NUCLEOTIDE SEQUENCE [LARGE SCALE GENOMIC DNA]</scope>
    <source>
        <strain evidence="2 5">DSM 19382</strain>
    </source>
</reference>
<dbReference type="EMBL" id="WKKG01000006">
    <property type="protein sequence ID" value="MRX68693.1"/>
    <property type="molecule type" value="Genomic_DNA"/>
</dbReference>
<accession>A0A521DGC4</accession>
<reference evidence="3 4" key="1">
    <citation type="submission" date="2017-05" db="EMBL/GenBank/DDBJ databases">
        <authorList>
            <person name="Varghese N."/>
            <person name="Submissions S."/>
        </authorList>
    </citation>
    <scope>NUCLEOTIDE SEQUENCE [LARGE SCALE GENOMIC DNA]</scope>
    <source>
        <strain evidence="3 4">DSM 19382</strain>
    </source>
</reference>
<dbReference type="PROSITE" id="PS51257">
    <property type="entry name" value="PROKAR_LIPOPROTEIN"/>
    <property type="match status" value="1"/>
</dbReference>
<organism evidence="3 4">
    <name type="scientific">Flavobacterium resistens</name>
    <dbReference type="NCBI Taxonomy" id="443612"/>
    <lineage>
        <taxon>Bacteria</taxon>
        <taxon>Pseudomonadati</taxon>
        <taxon>Bacteroidota</taxon>
        <taxon>Flavobacteriia</taxon>
        <taxon>Flavobacteriales</taxon>
        <taxon>Flavobacteriaceae</taxon>
        <taxon>Flavobacterium</taxon>
    </lineage>
</organism>
<dbReference type="Proteomes" id="UP000468990">
    <property type="component" value="Unassembled WGS sequence"/>
</dbReference>
<dbReference type="RefSeq" id="WP_142450927.1">
    <property type="nucleotide sequence ID" value="NZ_FXTA01000003.1"/>
</dbReference>
<keyword evidence="1" id="KW-0732">Signal</keyword>